<dbReference type="EMBL" id="CAJZBQ010000036">
    <property type="protein sequence ID" value="CAG9324406.1"/>
    <property type="molecule type" value="Genomic_DNA"/>
</dbReference>
<evidence type="ECO:0000256" key="1">
    <source>
        <dbReference type="SAM" id="MobiDB-lite"/>
    </source>
</evidence>
<sequence length="1972" mass="228287">MFKLLEYAYEKIKEKLSKYIHGGQIKESSSLSRLEIRLEDVKIRHTALDDLYLPIAVHSTSLVKQIILTITRDPKIKLVIEKLRLVLNPSPIRSWTRQQAQEFKLQRLSNWEEKQSSVYSSQSWLSKNISKWFIPALKQVKIKINHLGIYYQDTEALQILGYPCLVMILVNNIEIVKSNEFDSDGFDLTAEIKEFSISMMCDPINFEKDSDLESIYDEMKVSERNFLLKPCDINIKLTLNASDGLNAIAHKISITVKNSIEIALNEYQRYFIEGLIYLLNSRGPFMKYYSFKPTESIKIEKDKWWQFIVKSAKFDRRVNIMNIYFSQRKKNQYLELYKRKQKIVHAPWLQPLKADEEEKIREIEELFSYDELIVLRAKALKDIRLEACEMYPYSFAESSKENKTLDEVREETQKNEEIKNYFKEWHSHLIEHHNKNRGEDNEESTQTAAKPESDTETKHNLYISWNIDRVIFYLQRLKCSSLPAFAIISKENCSCFKCNPVRLEKQKQKSSKSTQRLLTDYGTTVGSDDDEKDIFKIEGFKRMGPPRIRLMPLIKMRDTAIEYGEEMYSIGAVGYKNQSDDPYEPNIVKEQTIFIFLLQNLTGEIKIGSDNIKTTTPIMIENIQIIDPMSFAYNLKPENIKYKQRDTKPVCDIYFYKSWLDDVIFEQGKMNKYPTWCLRHFMRDVGLLEEFEIMAHMREVENDKIVCVCGSHWRSAKAMIERFIARPNSIHISPELKATFNKSTDIEKLKVIVNSIENFFLNEILPFYLRNCIRYFFRYLPISYIRSENPNFSLTLDISRKKTDLKESISNGIIDVALYPLTILLSNYGLSSFLSWIKLPSPPEMIKKPIFQSTFLKTLESIPQDVSFVYDILKNWERNPNTLLADTYRVLEGKSNLEIMAHFSNITICLFEAKNFKSYKSEPIANVALLNTIIHKAKRQEIGTIPPTVYEQRQFTTDNRYIDPALYGELSIEISEIIVSINQSVILNTSFKVELKECAAKSHPIMPVTFIDVKIPFIEFLYKPEIPPLLSYILSIEVDSPLQEISDYKEVFANKIEDYRKKLFDLDKKMATRLLMKYQTDHYYSNKQRCRHCLIKHIKLNKIITISLGIETKNAVKIEIETKNEPNFQIKLEQAVVVIKEKLFTKRVNCFISDIYGSNNHGEQLLISPGTGHLSVSPCIPHYLLPFLPFYSQFFSTQSSDDSVPLYQLFKMKELSNTDIFIETAWDKKEQLPPERQSLQKFPSHLAKSGSHLSKYGRKQSAYFILDNEVYAKIFIDSIRLHIILENCSSPLLEALGMIEQSFNIANSFSLKNMPTAIKYKSKNARFKLNLKEMNLLISFNEFPLEFSLKNIKLNKSPTKSIPDFLQSTLEKNRENSITFHHEVALIISSSAINVLGCLNCKLNEIAINIQNIKDTKARENGGELIISSSSERCKLISEIRSFQVFTLDEPPVLILACPSICSNEKIVPTVNGKIKIQGSFEDFNEVFVSILDTGIIIESSIVKNFIQIVHTANIETTMKIFNSKQENFSRNILVKEIKKKSKNSDRLQLIIKVATALIQIKNNSTLIGVLKFHNLYLHQNTPKEILIKYIDSLTKNTIDISPLKENIYEYEASSKNIHLFLKKIEILPVKCLYFQLVDQSKDYSTLININKEEKQILILIKDAKLIMVNRFVEELIQFIKSIKDFEKSARKIAKPPSKNYIVRVIATNGTVSIPTDSSGNDMAIAVFQEVRVLTGEGDAKFKTPKSITSDVELIENKYPIQDSYNPSSFVYCDTVSIKIHGVKAFTKLKDKTKKIAKLSSAELSIAIPFHSQPLVEHQWKIDSKISINLENVSLTGSMSKIESLQKIMKTNFDEKLLTFEKVIKWDKIDFGFKIGEAGMEMNQRAEPEITTPPEIAIEESKIEREDSNLEWDLRHTPGFPFAPAGWGQSRVVTSPSSDFDTIREYREDYGSFRPRIEPDFPEEEPKNESDY</sequence>
<reference evidence="2" key="1">
    <citation type="submission" date="2021-09" db="EMBL/GenBank/DDBJ databases">
        <authorList>
            <consortium name="AG Swart"/>
            <person name="Singh M."/>
            <person name="Singh A."/>
            <person name="Seah K."/>
            <person name="Emmerich C."/>
        </authorList>
    </citation>
    <scope>NUCLEOTIDE SEQUENCE</scope>
    <source>
        <strain evidence="2">ATCC30299</strain>
    </source>
</reference>
<comment type="caution">
    <text evidence="2">The sequence shown here is derived from an EMBL/GenBank/DDBJ whole genome shotgun (WGS) entry which is preliminary data.</text>
</comment>
<feature type="region of interest" description="Disordered" evidence="1">
    <location>
        <begin position="433"/>
        <end position="455"/>
    </location>
</feature>
<organism evidence="2 3">
    <name type="scientific">Blepharisma stoltei</name>
    <dbReference type="NCBI Taxonomy" id="1481888"/>
    <lineage>
        <taxon>Eukaryota</taxon>
        <taxon>Sar</taxon>
        <taxon>Alveolata</taxon>
        <taxon>Ciliophora</taxon>
        <taxon>Postciliodesmatophora</taxon>
        <taxon>Heterotrichea</taxon>
        <taxon>Heterotrichida</taxon>
        <taxon>Blepharismidae</taxon>
        <taxon>Blepharisma</taxon>
    </lineage>
</organism>
<accession>A0AAU9JRP7</accession>
<evidence type="ECO:0000313" key="2">
    <source>
        <dbReference type="EMBL" id="CAG9324406.1"/>
    </source>
</evidence>
<protein>
    <submittedName>
        <fullName evidence="2">Uncharacterized protein</fullName>
    </submittedName>
</protein>
<name>A0AAU9JRP7_9CILI</name>
<evidence type="ECO:0000313" key="3">
    <source>
        <dbReference type="Proteomes" id="UP001162131"/>
    </source>
</evidence>
<dbReference type="Proteomes" id="UP001162131">
    <property type="component" value="Unassembled WGS sequence"/>
</dbReference>
<feature type="region of interest" description="Disordered" evidence="1">
    <location>
        <begin position="1951"/>
        <end position="1972"/>
    </location>
</feature>
<keyword evidence="3" id="KW-1185">Reference proteome</keyword>
<proteinExistence type="predicted"/>
<gene>
    <name evidence="2" type="ORF">BSTOLATCC_MIC36198</name>
</gene>